<protein>
    <recommendedName>
        <fullName evidence="3">Conjugal transfer protein TraA</fullName>
    </recommendedName>
</protein>
<comment type="caution">
    <text evidence="1">The sequence shown here is derived from an EMBL/GenBank/DDBJ whole genome shotgun (WGS) entry which is preliminary data.</text>
</comment>
<evidence type="ECO:0000313" key="2">
    <source>
        <dbReference type="Proteomes" id="UP000033671"/>
    </source>
</evidence>
<gene>
    <name evidence="1" type="ORF">OTSTA716_0165</name>
</gene>
<dbReference type="EMBL" id="LAOA01000003">
    <property type="protein sequence ID" value="KJV77549.1"/>
    <property type="molecule type" value="Genomic_DNA"/>
</dbReference>
<evidence type="ECO:0000313" key="1">
    <source>
        <dbReference type="EMBL" id="KJV77549.1"/>
    </source>
</evidence>
<proteinExistence type="predicted"/>
<dbReference type="Proteomes" id="UP000033671">
    <property type="component" value="Unassembled WGS sequence"/>
</dbReference>
<sequence>MNEVERTEKSNSKLLKDIVIALQDDKELNLKNIIKIINS</sequence>
<name>A0A0F3PE99_ORITS</name>
<reference evidence="1 2" key="1">
    <citation type="submission" date="2015-01" db="EMBL/GenBank/DDBJ databases">
        <title>Genome Sequencing of Rickettsiales.</title>
        <authorList>
            <person name="Daugherty S.C."/>
            <person name="Su Q."/>
            <person name="Abolude K."/>
            <person name="Beier-Sexton M."/>
            <person name="Carlyon J.A."/>
            <person name="Carter R."/>
            <person name="Day N.P."/>
            <person name="Dumler S.J."/>
            <person name="Dyachenko V."/>
            <person name="Godinez A."/>
            <person name="Kurtti T.J."/>
            <person name="Lichay M."/>
            <person name="Mullins K.E."/>
            <person name="Ott S."/>
            <person name="Pappas-Brown V."/>
            <person name="Paris D.H."/>
            <person name="Patel P."/>
            <person name="Richards A.L."/>
            <person name="Sadzewicz L."/>
            <person name="Sears K."/>
            <person name="Seidman D."/>
            <person name="Sengamalay N."/>
            <person name="Stenos J."/>
            <person name="Tallon L.J."/>
            <person name="Vincent G."/>
            <person name="Fraser C.M."/>
            <person name="Munderloh U."/>
            <person name="Dunning-Hotopp J.C."/>
        </authorList>
    </citation>
    <scope>NUCLEOTIDE SEQUENCE [LARGE SCALE GENOMIC DNA]</scope>
    <source>
        <strain evidence="1 2">TA716</strain>
    </source>
</reference>
<accession>A0A0F3PE99</accession>
<organism evidence="1 2">
    <name type="scientific">Orientia tsutsugamushi str. TA716</name>
    <dbReference type="NCBI Taxonomy" id="1359175"/>
    <lineage>
        <taxon>Bacteria</taxon>
        <taxon>Pseudomonadati</taxon>
        <taxon>Pseudomonadota</taxon>
        <taxon>Alphaproteobacteria</taxon>
        <taxon>Rickettsiales</taxon>
        <taxon>Rickettsiaceae</taxon>
        <taxon>Rickettsieae</taxon>
        <taxon>Orientia</taxon>
    </lineage>
</organism>
<dbReference type="PATRIC" id="fig|1359175.3.peg.1793"/>
<dbReference type="AlphaFoldDB" id="A0A0F3PE99"/>
<evidence type="ECO:0008006" key="3">
    <source>
        <dbReference type="Google" id="ProtNLM"/>
    </source>
</evidence>